<keyword evidence="3" id="KW-1185">Reference proteome</keyword>
<feature type="signal peptide" evidence="1">
    <location>
        <begin position="1"/>
        <end position="21"/>
    </location>
</feature>
<reference evidence="2" key="1">
    <citation type="submission" date="2025-08" db="UniProtKB">
        <authorList>
            <consortium name="Ensembl"/>
        </authorList>
    </citation>
    <scope>IDENTIFICATION</scope>
</reference>
<evidence type="ECO:0008006" key="4">
    <source>
        <dbReference type="Google" id="ProtNLM"/>
    </source>
</evidence>
<protein>
    <recommendedName>
        <fullName evidence="4">Secreted protein</fullName>
    </recommendedName>
</protein>
<name>A0A3B3QI39_9TELE</name>
<dbReference type="AlphaFoldDB" id="A0A3B3QI39"/>
<organism evidence="2 3">
    <name type="scientific">Paramormyrops kingsleyae</name>
    <dbReference type="NCBI Taxonomy" id="1676925"/>
    <lineage>
        <taxon>Eukaryota</taxon>
        <taxon>Metazoa</taxon>
        <taxon>Chordata</taxon>
        <taxon>Craniata</taxon>
        <taxon>Vertebrata</taxon>
        <taxon>Euteleostomi</taxon>
        <taxon>Actinopterygii</taxon>
        <taxon>Neopterygii</taxon>
        <taxon>Teleostei</taxon>
        <taxon>Osteoglossocephala</taxon>
        <taxon>Osteoglossomorpha</taxon>
        <taxon>Osteoglossiformes</taxon>
        <taxon>Mormyridae</taxon>
        <taxon>Paramormyrops</taxon>
    </lineage>
</organism>
<evidence type="ECO:0000256" key="1">
    <source>
        <dbReference type="SAM" id="SignalP"/>
    </source>
</evidence>
<proteinExistence type="predicted"/>
<sequence>LGEMLLVALALLIKMSISCLANIHCMNSPCRLLFNMFGWALFGDCIAAARSLYGGRVQLTVLFEKRDVWQSGPTSGSVPCGEAQLAARHQLGFN</sequence>
<reference evidence="2" key="2">
    <citation type="submission" date="2025-09" db="UniProtKB">
        <authorList>
            <consortium name="Ensembl"/>
        </authorList>
    </citation>
    <scope>IDENTIFICATION</scope>
</reference>
<feature type="chain" id="PRO_5017416387" description="Secreted protein" evidence="1">
    <location>
        <begin position="22"/>
        <end position="94"/>
    </location>
</feature>
<evidence type="ECO:0000313" key="3">
    <source>
        <dbReference type="Proteomes" id="UP000261540"/>
    </source>
</evidence>
<dbReference type="Ensembl" id="ENSPKIT00000029239.1">
    <property type="protein sequence ID" value="ENSPKIP00000005245.1"/>
    <property type="gene ID" value="ENSPKIG00000021998.1"/>
</dbReference>
<accession>A0A3B3QI39</accession>
<evidence type="ECO:0000313" key="2">
    <source>
        <dbReference type="Ensembl" id="ENSPKIP00000005245.1"/>
    </source>
</evidence>
<keyword evidence="1" id="KW-0732">Signal</keyword>
<dbReference type="Proteomes" id="UP000261540">
    <property type="component" value="Unplaced"/>
</dbReference>